<gene>
    <name evidence="2" type="ordered locus">Dret_1891</name>
</gene>
<dbReference type="Pfam" id="PF01381">
    <property type="entry name" value="HTH_3"/>
    <property type="match status" value="1"/>
</dbReference>
<name>C8X428_DESRD</name>
<organism evidence="2 3">
    <name type="scientific">Desulfohalobium retbaense (strain ATCC 49708 / DSM 5692 / JCM 16813 / HR100)</name>
    <dbReference type="NCBI Taxonomy" id="485915"/>
    <lineage>
        <taxon>Bacteria</taxon>
        <taxon>Pseudomonadati</taxon>
        <taxon>Thermodesulfobacteriota</taxon>
        <taxon>Desulfovibrionia</taxon>
        <taxon>Desulfovibrionales</taxon>
        <taxon>Desulfohalobiaceae</taxon>
        <taxon>Desulfohalobium</taxon>
    </lineage>
</organism>
<proteinExistence type="predicted"/>
<feature type="domain" description="HTH cro/C1-type" evidence="1">
    <location>
        <begin position="62"/>
        <end position="116"/>
    </location>
</feature>
<reference evidence="2 3" key="2">
    <citation type="journal article" date="2010" name="Stand. Genomic Sci.">
        <title>Complete genome sequence of Desulfohalobium retbaense type strain (HR(100)).</title>
        <authorList>
            <person name="Spring S."/>
            <person name="Nolan M."/>
            <person name="Lapidus A."/>
            <person name="Glavina Del Rio T."/>
            <person name="Copeland A."/>
            <person name="Tice H."/>
            <person name="Cheng J.F."/>
            <person name="Lucas S."/>
            <person name="Land M."/>
            <person name="Chen F."/>
            <person name="Bruce D."/>
            <person name="Goodwin L."/>
            <person name="Pitluck S."/>
            <person name="Ivanova N."/>
            <person name="Mavromatis K."/>
            <person name="Mikhailova N."/>
            <person name="Pati A."/>
            <person name="Chen A."/>
            <person name="Palaniappan K."/>
            <person name="Hauser L."/>
            <person name="Chang Y.J."/>
            <person name="Jeffries C.D."/>
            <person name="Munk C."/>
            <person name="Kiss H."/>
            <person name="Chain P."/>
            <person name="Han C."/>
            <person name="Brettin T."/>
            <person name="Detter J.C."/>
            <person name="Schuler E."/>
            <person name="Goker M."/>
            <person name="Rohde M."/>
            <person name="Bristow J."/>
            <person name="Eisen J.A."/>
            <person name="Markowitz V."/>
            <person name="Hugenholtz P."/>
            <person name="Kyrpides N.C."/>
            <person name="Klenk H.P."/>
        </authorList>
    </citation>
    <scope>NUCLEOTIDE SEQUENCE [LARGE SCALE GENOMIC DNA]</scope>
    <source>
        <strain evidence="2 3">DSM 5692</strain>
    </source>
</reference>
<dbReference type="InterPro" id="IPR010982">
    <property type="entry name" value="Lambda_DNA-bd_dom_sf"/>
</dbReference>
<dbReference type="SMART" id="SM00530">
    <property type="entry name" value="HTH_XRE"/>
    <property type="match status" value="1"/>
</dbReference>
<evidence type="ECO:0000259" key="1">
    <source>
        <dbReference type="PROSITE" id="PS50943"/>
    </source>
</evidence>
<dbReference type="AlphaFoldDB" id="C8X428"/>
<evidence type="ECO:0000313" key="2">
    <source>
        <dbReference type="EMBL" id="ACV69175.1"/>
    </source>
</evidence>
<dbReference type="CDD" id="cd00093">
    <property type="entry name" value="HTH_XRE"/>
    <property type="match status" value="1"/>
</dbReference>
<dbReference type="KEGG" id="drt:Dret_1891"/>
<dbReference type="EMBL" id="CP001734">
    <property type="protein sequence ID" value="ACV69175.1"/>
    <property type="molecule type" value="Genomic_DNA"/>
</dbReference>
<dbReference type="OrthoDB" id="9807711at2"/>
<protein>
    <submittedName>
        <fullName evidence="2">Transcriptional regulator, XRE family</fullName>
    </submittedName>
</protein>
<dbReference type="SUPFAM" id="SSF47413">
    <property type="entry name" value="lambda repressor-like DNA-binding domains"/>
    <property type="match status" value="1"/>
</dbReference>
<keyword evidence="3" id="KW-1185">Reference proteome</keyword>
<dbReference type="Proteomes" id="UP000001052">
    <property type="component" value="Chromosome"/>
</dbReference>
<sequence length="117" mass="13350">MQEPTKKPPTETVDIRITGPKWKKDAVLRDIKKHGYVDTSDCISWQELFPELEGEPKYSIALRGARNKEGLTQVELAEKTGIPQSHISSMENGKKEIGKERAKRLAEVLNIDYRVFL</sequence>
<dbReference type="Gene3D" id="1.10.260.40">
    <property type="entry name" value="lambda repressor-like DNA-binding domains"/>
    <property type="match status" value="1"/>
</dbReference>
<dbReference type="STRING" id="485915.Dret_1891"/>
<reference evidence="3" key="1">
    <citation type="submission" date="2009-09" db="EMBL/GenBank/DDBJ databases">
        <title>The complete chromosome of Desulfohalobium retbaense DSM 5692.</title>
        <authorList>
            <consortium name="US DOE Joint Genome Institute (JGI-PGF)"/>
            <person name="Lucas S."/>
            <person name="Copeland A."/>
            <person name="Lapidus A."/>
            <person name="Glavina del Rio T."/>
            <person name="Dalin E."/>
            <person name="Tice H."/>
            <person name="Bruce D."/>
            <person name="Goodwin L."/>
            <person name="Pitluck S."/>
            <person name="Kyrpides N."/>
            <person name="Mavromatis K."/>
            <person name="Ivanova N."/>
            <person name="Mikhailova N."/>
            <person name="Munk A.C."/>
            <person name="Brettin T."/>
            <person name="Detter J.C."/>
            <person name="Han C."/>
            <person name="Tapia R."/>
            <person name="Larimer F."/>
            <person name="Land M."/>
            <person name="Hauser L."/>
            <person name="Markowitz V."/>
            <person name="Cheng J.-F."/>
            <person name="Hugenholtz P."/>
            <person name="Woyke T."/>
            <person name="Wu D."/>
            <person name="Spring S."/>
            <person name="Klenk H.-P."/>
            <person name="Eisen J.A."/>
        </authorList>
    </citation>
    <scope>NUCLEOTIDE SEQUENCE [LARGE SCALE GENOMIC DNA]</scope>
    <source>
        <strain evidence="3">DSM 5692</strain>
    </source>
</reference>
<dbReference type="InterPro" id="IPR001387">
    <property type="entry name" value="Cro/C1-type_HTH"/>
</dbReference>
<dbReference type="RefSeq" id="WP_015752318.1">
    <property type="nucleotide sequence ID" value="NC_013223.1"/>
</dbReference>
<dbReference type="eggNOG" id="COG1396">
    <property type="taxonomic scope" value="Bacteria"/>
</dbReference>
<accession>C8X428</accession>
<evidence type="ECO:0000313" key="3">
    <source>
        <dbReference type="Proteomes" id="UP000001052"/>
    </source>
</evidence>
<dbReference type="PROSITE" id="PS50943">
    <property type="entry name" value="HTH_CROC1"/>
    <property type="match status" value="1"/>
</dbReference>
<dbReference type="HOGENOM" id="CLU_163847_0_0_7"/>
<dbReference type="GO" id="GO:0003677">
    <property type="term" value="F:DNA binding"/>
    <property type="evidence" value="ECO:0007669"/>
    <property type="project" value="InterPro"/>
</dbReference>